<name>A0ABP6ZGQ5_9ACTN</name>
<organism evidence="2 3">
    <name type="scientific">Microlunatus ginsengisoli</name>
    <dbReference type="NCBI Taxonomy" id="363863"/>
    <lineage>
        <taxon>Bacteria</taxon>
        <taxon>Bacillati</taxon>
        <taxon>Actinomycetota</taxon>
        <taxon>Actinomycetes</taxon>
        <taxon>Propionibacteriales</taxon>
        <taxon>Propionibacteriaceae</taxon>
        <taxon>Microlunatus</taxon>
    </lineage>
</organism>
<dbReference type="SUPFAM" id="SSF52980">
    <property type="entry name" value="Restriction endonuclease-like"/>
    <property type="match status" value="1"/>
</dbReference>
<proteinExistence type="predicted"/>
<sequence>MKPHSEITALLDRHGLVVRKEHPHLSRSLQRRAQAGELVAILPGVYTVPELSRDPATLVLAVSRAHRETVFTGATAARLSYWPEVRWPSVSAATGRPRVRSPGLVWERRRIPAQLITVRGGLSLTVPSLTALDLSDLEHTESLDVALRRRVVTVDSLREALELTAYRRGNASRWAVTLDSCSGGWSYPERVGHRLLRAAKITGWIANYPFRTAGGDLYYIDIAFDRIRLAIEIDGRIHATDLGVFESDRWRQNALVGAGWRVLRFTYSMVLDHPEVFIATIRQELRG</sequence>
<evidence type="ECO:0000313" key="3">
    <source>
        <dbReference type="Proteomes" id="UP001501490"/>
    </source>
</evidence>
<evidence type="ECO:0000259" key="1">
    <source>
        <dbReference type="Pfam" id="PF04480"/>
    </source>
</evidence>
<dbReference type="RefSeq" id="WP_344801860.1">
    <property type="nucleotide sequence ID" value="NZ_BAABAB010000006.1"/>
</dbReference>
<protein>
    <recommendedName>
        <fullName evidence="1">DUF559 domain-containing protein</fullName>
    </recommendedName>
</protein>
<evidence type="ECO:0000313" key="2">
    <source>
        <dbReference type="EMBL" id="GAA3609258.1"/>
    </source>
</evidence>
<reference evidence="3" key="1">
    <citation type="journal article" date="2019" name="Int. J. Syst. Evol. Microbiol.">
        <title>The Global Catalogue of Microorganisms (GCM) 10K type strain sequencing project: providing services to taxonomists for standard genome sequencing and annotation.</title>
        <authorList>
            <consortium name="The Broad Institute Genomics Platform"/>
            <consortium name="The Broad Institute Genome Sequencing Center for Infectious Disease"/>
            <person name="Wu L."/>
            <person name="Ma J."/>
        </authorList>
    </citation>
    <scope>NUCLEOTIDE SEQUENCE [LARGE SCALE GENOMIC DNA]</scope>
    <source>
        <strain evidence="3">JCM 16929</strain>
    </source>
</reference>
<dbReference type="InterPro" id="IPR007569">
    <property type="entry name" value="DUF559"/>
</dbReference>
<dbReference type="EMBL" id="BAABAB010000006">
    <property type="protein sequence ID" value="GAA3609258.1"/>
    <property type="molecule type" value="Genomic_DNA"/>
</dbReference>
<gene>
    <name evidence="2" type="ORF">GCM10022236_08640</name>
</gene>
<keyword evidence="3" id="KW-1185">Reference proteome</keyword>
<dbReference type="Pfam" id="PF04480">
    <property type="entry name" value="DUF559"/>
    <property type="match status" value="1"/>
</dbReference>
<accession>A0ABP6ZGQ5</accession>
<dbReference type="Proteomes" id="UP001501490">
    <property type="component" value="Unassembled WGS sequence"/>
</dbReference>
<comment type="caution">
    <text evidence="2">The sequence shown here is derived from an EMBL/GenBank/DDBJ whole genome shotgun (WGS) entry which is preliminary data.</text>
</comment>
<feature type="domain" description="DUF559" evidence="1">
    <location>
        <begin position="216"/>
        <end position="285"/>
    </location>
</feature>
<dbReference type="Gene3D" id="3.40.960.10">
    <property type="entry name" value="VSR Endonuclease"/>
    <property type="match status" value="1"/>
</dbReference>
<dbReference type="InterPro" id="IPR011335">
    <property type="entry name" value="Restrct_endonuc-II-like"/>
</dbReference>